<protein>
    <recommendedName>
        <fullName evidence="4">Vacuolar protein sorting 24</fullName>
    </recommendedName>
</protein>
<evidence type="ECO:0008006" key="4">
    <source>
        <dbReference type="Google" id="ProtNLM"/>
    </source>
</evidence>
<reference evidence="2 3" key="1">
    <citation type="submission" date="2024-09" db="EMBL/GenBank/DDBJ databases">
        <title>Chromosome-scale assembly of Riccia sorocarpa.</title>
        <authorList>
            <person name="Paukszto L."/>
        </authorList>
    </citation>
    <scope>NUCLEOTIDE SEQUENCE [LARGE SCALE GENOMIC DNA]</scope>
    <source>
        <strain evidence="2">LP-2024</strain>
        <tissue evidence="2">Aerial parts of the thallus</tissue>
    </source>
</reference>
<keyword evidence="1" id="KW-0175">Coiled coil</keyword>
<feature type="coiled-coil region" evidence="1">
    <location>
        <begin position="18"/>
        <end position="56"/>
    </location>
</feature>
<accession>A0ABD3HTH6</accession>
<evidence type="ECO:0000313" key="3">
    <source>
        <dbReference type="Proteomes" id="UP001633002"/>
    </source>
</evidence>
<dbReference type="PANTHER" id="PTHR10476">
    <property type="entry name" value="CHARGED MULTIVESICULAR BODY PROTEIN"/>
    <property type="match status" value="1"/>
</dbReference>
<dbReference type="Gene3D" id="6.10.140.1230">
    <property type="match status" value="1"/>
</dbReference>
<evidence type="ECO:0000313" key="2">
    <source>
        <dbReference type="EMBL" id="KAL3694086.1"/>
    </source>
</evidence>
<dbReference type="AlphaFoldDB" id="A0ABD3HTH6"/>
<dbReference type="EMBL" id="JBJQOH010000003">
    <property type="protein sequence ID" value="KAL3694086.1"/>
    <property type="molecule type" value="Genomic_DNA"/>
</dbReference>
<organism evidence="2 3">
    <name type="scientific">Riccia sorocarpa</name>
    <dbReference type="NCBI Taxonomy" id="122646"/>
    <lineage>
        <taxon>Eukaryota</taxon>
        <taxon>Viridiplantae</taxon>
        <taxon>Streptophyta</taxon>
        <taxon>Embryophyta</taxon>
        <taxon>Marchantiophyta</taxon>
        <taxon>Marchantiopsida</taxon>
        <taxon>Marchantiidae</taxon>
        <taxon>Marchantiales</taxon>
        <taxon>Ricciaceae</taxon>
        <taxon>Riccia</taxon>
    </lineage>
</organism>
<dbReference type="Proteomes" id="UP001633002">
    <property type="component" value="Unassembled WGS sequence"/>
</dbReference>
<comment type="caution">
    <text evidence="2">The sequence shown here is derived from an EMBL/GenBank/DDBJ whole genome shotgun (WGS) entry which is preliminary data.</text>
</comment>
<evidence type="ECO:0000256" key="1">
    <source>
        <dbReference type="SAM" id="Coils"/>
    </source>
</evidence>
<name>A0ABD3HTH6_9MARC</name>
<dbReference type="Pfam" id="PF03357">
    <property type="entry name" value="Snf7"/>
    <property type="match status" value="1"/>
</dbReference>
<gene>
    <name evidence="2" type="ORF">R1sor_007737</name>
</gene>
<dbReference type="InterPro" id="IPR005024">
    <property type="entry name" value="Snf7_fam"/>
</dbReference>
<keyword evidence="3" id="KW-1185">Reference proteome</keyword>
<proteinExistence type="predicted"/>
<sequence length="229" mass="25759">MEKVMSLIKPKPTPQELLREWQRKLRQESRNVDRQIRDIQREEKNVQKAIKEAAKRNDMTSAKSLAREVVSSRRVVSRLYENRAQLNSVSMHLGESAATVKAVGHIQKSNEVMKLVNRLLKAPEVAATMQEFSKEMMKSGVVEEMLNDALESALDSEDIEEEIEGEVEKVLSEVAGETLAQLPATAAPRKEKVKPTVVIQPEQEKTALTEGDEDAEMEALRARLASVRS</sequence>